<organism evidence="4 5">
    <name type="scientific">Neoarthrinium moseri</name>
    <dbReference type="NCBI Taxonomy" id="1658444"/>
    <lineage>
        <taxon>Eukaryota</taxon>
        <taxon>Fungi</taxon>
        <taxon>Dikarya</taxon>
        <taxon>Ascomycota</taxon>
        <taxon>Pezizomycotina</taxon>
        <taxon>Sordariomycetes</taxon>
        <taxon>Xylariomycetidae</taxon>
        <taxon>Amphisphaeriales</taxon>
        <taxon>Apiosporaceae</taxon>
        <taxon>Neoarthrinium</taxon>
    </lineage>
</organism>
<evidence type="ECO:0000313" key="4">
    <source>
        <dbReference type="EMBL" id="KAI1869607.1"/>
    </source>
</evidence>
<name>A0A9P9WLG0_9PEZI</name>
<accession>A0A9P9WLG0</accession>
<feature type="compositionally biased region" description="Low complexity" evidence="1">
    <location>
        <begin position="556"/>
        <end position="571"/>
    </location>
</feature>
<evidence type="ECO:0000313" key="5">
    <source>
        <dbReference type="Proteomes" id="UP000829685"/>
    </source>
</evidence>
<feature type="compositionally biased region" description="Basic and acidic residues" evidence="1">
    <location>
        <begin position="360"/>
        <end position="369"/>
    </location>
</feature>
<evidence type="ECO:0000256" key="3">
    <source>
        <dbReference type="SAM" id="SignalP"/>
    </source>
</evidence>
<keyword evidence="3" id="KW-0732">Signal</keyword>
<feature type="region of interest" description="Disordered" evidence="1">
    <location>
        <begin position="135"/>
        <end position="156"/>
    </location>
</feature>
<feature type="compositionally biased region" description="Basic and acidic residues" evidence="1">
    <location>
        <begin position="492"/>
        <end position="501"/>
    </location>
</feature>
<keyword evidence="2" id="KW-0812">Transmembrane</keyword>
<evidence type="ECO:0000256" key="1">
    <source>
        <dbReference type="SAM" id="MobiDB-lite"/>
    </source>
</evidence>
<feature type="compositionally biased region" description="Pro residues" evidence="1">
    <location>
        <begin position="581"/>
        <end position="590"/>
    </location>
</feature>
<feature type="compositionally biased region" description="Polar residues" evidence="1">
    <location>
        <begin position="517"/>
        <end position="527"/>
    </location>
</feature>
<dbReference type="EMBL" id="JAFIMR010000015">
    <property type="protein sequence ID" value="KAI1869607.1"/>
    <property type="molecule type" value="Genomic_DNA"/>
</dbReference>
<dbReference type="Proteomes" id="UP000829685">
    <property type="component" value="Unassembled WGS sequence"/>
</dbReference>
<keyword evidence="2" id="KW-0472">Membrane</keyword>
<feature type="region of interest" description="Disordered" evidence="1">
    <location>
        <begin position="79"/>
        <end position="101"/>
    </location>
</feature>
<feature type="region of interest" description="Disordered" evidence="1">
    <location>
        <begin position="360"/>
        <end position="593"/>
    </location>
</feature>
<keyword evidence="5" id="KW-1185">Reference proteome</keyword>
<feature type="compositionally biased region" description="Low complexity" evidence="1">
    <location>
        <begin position="426"/>
        <end position="435"/>
    </location>
</feature>
<evidence type="ECO:0000256" key="2">
    <source>
        <dbReference type="SAM" id="Phobius"/>
    </source>
</evidence>
<feature type="region of interest" description="Disordered" evidence="1">
    <location>
        <begin position="612"/>
        <end position="684"/>
    </location>
</feature>
<feature type="chain" id="PRO_5040302240" description="Transmembrane protein" evidence="3">
    <location>
        <begin position="23"/>
        <end position="684"/>
    </location>
</feature>
<comment type="caution">
    <text evidence="4">The sequence shown here is derived from an EMBL/GenBank/DDBJ whole genome shotgun (WGS) entry which is preliminary data.</text>
</comment>
<protein>
    <recommendedName>
        <fullName evidence="6">Transmembrane protein</fullName>
    </recommendedName>
</protein>
<feature type="compositionally biased region" description="Basic and acidic residues" evidence="1">
    <location>
        <begin position="652"/>
        <end position="673"/>
    </location>
</feature>
<gene>
    <name evidence="4" type="ORF">JX265_006697</name>
</gene>
<proteinExistence type="predicted"/>
<feature type="transmembrane region" description="Helical" evidence="2">
    <location>
        <begin position="255"/>
        <end position="278"/>
    </location>
</feature>
<keyword evidence="2" id="KW-1133">Transmembrane helix</keyword>
<reference evidence="4" key="1">
    <citation type="submission" date="2021-03" db="EMBL/GenBank/DDBJ databases">
        <title>Revisited historic fungal species revealed as producer of novel bioactive compounds through whole genome sequencing and comparative genomics.</title>
        <authorList>
            <person name="Vignolle G.A."/>
            <person name="Hochenegger N."/>
            <person name="Mach R.L."/>
            <person name="Mach-Aigner A.R."/>
            <person name="Javad Rahimi M."/>
            <person name="Salim K.A."/>
            <person name="Chan C.M."/>
            <person name="Lim L.B.L."/>
            <person name="Cai F."/>
            <person name="Druzhinina I.S."/>
            <person name="U'Ren J.M."/>
            <person name="Derntl C."/>
        </authorList>
    </citation>
    <scope>NUCLEOTIDE SEQUENCE</scope>
    <source>
        <strain evidence="4">TUCIM 5799</strain>
    </source>
</reference>
<sequence length="684" mass="73177">MTKSRLLYHALLIGLAATGSLAKVALHDDVNTPGSRAEEKVTEAARAVIWERVEYVVVEREVTPRRVILERIPVSTAPAEGAAPALRIPEPTAAPRKRQNDGQIQALSGEIQRLSISFSSVSSASQSISQSAQQVQQSADQAAREASQAISRTQSSATSAVAQASQQANDRIAQASSSFSSSMNSQISVNLASVQASASRAVSAAQAEASSSMASAVNVAMSQIQQAKAEATAVKGDATNFADQVQKNAVSTTNLAIIVAVSVSGAVILTSVMACLCLRYRRKRAARKAIDAYPDEKDYDKTVAVRGSPGTSRFNPFSGGTYPMDKLKLPVFSARSPKKPEPLNFGFAVSDYSDLKDKTTISTNEKKSESTGGPKDVYGVSPASFRLQKPPSVQNAETVRLIRVNSVKNKEQGTAKAAEAAPPMPQSQRPSQPDQGAPNAATTEQSAVSRKPVAVETEQRLRQDKGNAVVATPIAKPSRDNRPREPAAASEMDAKPAESKTRNTMTSEAGDMARASSRYTMFSTASTELDDPRESKRYTMTLDAAATAAEEPGWRPPSSRASRALSTAQRLAFRDSDEPEPLPAPVPVQAPAPRAFSMASVSSLMRSDSIDATKQPTIPKIPRQGPSFAAFPTVRDGTPSMVNRPRPALVNRIREDAERRRRELEAQRRETRGSAEMFKVGLEG</sequence>
<dbReference type="AlphaFoldDB" id="A0A9P9WLG0"/>
<evidence type="ECO:0008006" key="6">
    <source>
        <dbReference type="Google" id="ProtNLM"/>
    </source>
</evidence>
<feature type="signal peptide" evidence="3">
    <location>
        <begin position="1"/>
        <end position="22"/>
    </location>
</feature>